<comment type="similarity">
    <text evidence="2">Belongs to the cytochrome P450 family.</text>
</comment>
<keyword evidence="6 8" id="KW-0408">Iron</keyword>
<evidence type="ECO:0000256" key="3">
    <source>
        <dbReference type="ARBA" id="ARBA00022617"/>
    </source>
</evidence>
<dbReference type="AlphaFoldDB" id="A0A803QS16"/>
<dbReference type="GO" id="GO:0004497">
    <property type="term" value="F:monooxygenase activity"/>
    <property type="evidence" value="ECO:0007669"/>
    <property type="project" value="UniProtKB-KW"/>
</dbReference>
<evidence type="ECO:0000256" key="5">
    <source>
        <dbReference type="ARBA" id="ARBA00023002"/>
    </source>
</evidence>
<dbReference type="Proteomes" id="UP000596661">
    <property type="component" value="Unassembled WGS sequence"/>
</dbReference>
<dbReference type="GO" id="GO:0005506">
    <property type="term" value="F:iron ion binding"/>
    <property type="evidence" value="ECO:0007669"/>
    <property type="project" value="InterPro"/>
</dbReference>
<evidence type="ECO:0008006" key="11">
    <source>
        <dbReference type="Google" id="ProtNLM"/>
    </source>
</evidence>
<keyword evidence="10" id="KW-1185">Reference proteome</keyword>
<evidence type="ECO:0000256" key="7">
    <source>
        <dbReference type="ARBA" id="ARBA00023033"/>
    </source>
</evidence>
<keyword evidence="5" id="KW-0560">Oxidoreductase</keyword>
<dbReference type="Gramene" id="evm.model.ctgX21.13.3.5bd9b13d">
    <property type="protein sequence ID" value="cds.evm.model.ctgX21.13.3.5bd9b13d"/>
    <property type="gene ID" value="evm.TU.ctgX21.13"/>
</dbReference>
<keyword evidence="7" id="KW-0503">Monooxygenase</keyword>
<dbReference type="SUPFAM" id="SSF48264">
    <property type="entry name" value="Cytochrome P450"/>
    <property type="match status" value="1"/>
</dbReference>
<dbReference type="InterPro" id="IPR036396">
    <property type="entry name" value="Cyt_P450_sf"/>
</dbReference>
<dbReference type="Gene3D" id="1.10.630.10">
    <property type="entry name" value="Cytochrome P450"/>
    <property type="match status" value="1"/>
</dbReference>
<proteinExistence type="inferred from homology"/>
<feature type="binding site" description="axial binding residue" evidence="8">
    <location>
        <position position="288"/>
    </location>
    <ligand>
        <name>heme</name>
        <dbReference type="ChEBI" id="CHEBI:30413"/>
    </ligand>
    <ligandPart>
        <name>Fe</name>
        <dbReference type="ChEBI" id="CHEBI:18248"/>
    </ligandPart>
</feature>
<evidence type="ECO:0000313" key="9">
    <source>
        <dbReference type="EnsemblPlants" id="cds.evm.model.ctgX21.13.3.5bd9b13d"/>
    </source>
</evidence>
<evidence type="ECO:0000313" key="10">
    <source>
        <dbReference type="Proteomes" id="UP000596661"/>
    </source>
</evidence>
<evidence type="ECO:0000256" key="2">
    <source>
        <dbReference type="ARBA" id="ARBA00010617"/>
    </source>
</evidence>
<keyword evidence="3 8" id="KW-0349">Heme</keyword>
<evidence type="ECO:0000256" key="6">
    <source>
        <dbReference type="ARBA" id="ARBA00023004"/>
    </source>
</evidence>
<protein>
    <recommendedName>
        <fullName evidence="11">Cytochrome P450</fullName>
    </recommendedName>
</protein>
<name>A0A803QS16_CANSA</name>
<evidence type="ECO:0000256" key="4">
    <source>
        <dbReference type="ARBA" id="ARBA00022723"/>
    </source>
</evidence>
<comment type="cofactor">
    <cofactor evidence="1 8">
        <name>heme</name>
        <dbReference type="ChEBI" id="CHEBI:30413"/>
    </cofactor>
</comment>
<dbReference type="EnsemblPlants" id="evm.model.ctgX21.13.3.5bd9b13d">
    <property type="protein sequence ID" value="cds.evm.model.ctgX21.13.3.5bd9b13d"/>
    <property type="gene ID" value="evm.TU.ctgX21.13"/>
</dbReference>
<accession>A0A803QS16</accession>
<evidence type="ECO:0000256" key="1">
    <source>
        <dbReference type="ARBA" id="ARBA00001971"/>
    </source>
</evidence>
<keyword evidence="4 8" id="KW-0479">Metal-binding</keyword>
<dbReference type="GO" id="GO:0016705">
    <property type="term" value="F:oxidoreductase activity, acting on paired donors, with incorporation or reduction of molecular oxygen"/>
    <property type="evidence" value="ECO:0007669"/>
    <property type="project" value="InterPro"/>
</dbReference>
<dbReference type="GO" id="GO:0020037">
    <property type="term" value="F:heme binding"/>
    <property type="evidence" value="ECO:0007669"/>
    <property type="project" value="InterPro"/>
</dbReference>
<dbReference type="PRINTS" id="PR00463">
    <property type="entry name" value="EP450I"/>
</dbReference>
<organism evidence="9 10">
    <name type="scientific">Cannabis sativa</name>
    <name type="common">Hemp</name>
    <name type="synonym">Marijuana</name>
    <dbReference type="NCBI Taxonomy" id="3483"/>
    <lineage>
        <taxon>Eukaryota</taxon>
        <taxon>Viridiplantae</taxon>
        <taxon>Streptophyta</taxon>
        <taxon>Embryophyta</taxon>
        <taxon>Tracheophyta</taxon>
        <taxon>Spermatophyta</taxon>
        <taxon>Magnoliopsida</taxon>
        <taxon>eudicotyledons</taxon>
        <taxon>Gunneridae</taxon>
        <taxon>Pentapetalae</taxon>
        <taxon>rosids</taxon>
        <taxon>fabids</taxon>
        <taxon>Rosales</taxon>
        <taxon>Cannabaceae</taxon>
        <taxon>Cannabis</taxon>
    </lineage>
</organism>
<dbReference type="PANTHER" id="PTHR24296">
    <property type="entry name" value="CYTOCHROME P450"/>
    <property type="match status" value="1"/>
</dbReference>
<evidence type="ECO:0000256" key="8">
    <source>
        <dbReference type="PIRSR" id="PIRSR602401-1"/>
    </source>
</evidence>
<dbReference type="InterPro" id="IPR002401">
    <property type="entry name" value="Cyt_P450_E_grp-I"/>
</dbReference>
<dbReference type="Pfam" id="PF00067">
    <property type="entry name" value="p450"/>
    <property type="match status" value="1"/>
</dbReference>
<reference evidence="9" key="1">
    <citation type="submission" date="2021-03" db="UniProtKB">
        <authorList>
            <consortium name="EnsemblPlants"/>
        </authorList>
    </citation>
    <scope>IDENTIFICATION</scope>
</reference>
<sequence>MIDEGKEVTQDLSMKATLDSMFQVAFGVELDSMCGSSEEGKKFSIAFDDASAMTLFRYVDILWKIKKFLNIGSEASMKKKTKIINDFVFKIIHTKIELMESSKDKSLMKREDILSRFLKGTENDPIYLRDVILSVIIAGKDTTATTFSWFIYLLCKHPSVQDKVVNELRELANAKKIANFADFAETLSEEVVERMQYLHAAITETLRIYPAVPVDGKICSSDDTLPDGYSVRKGDLVVYQPYAMGRMKCLWGDDADQFRPERWLDENGVFQPQSPFKFTAFQAGPRICLGKEFAYRQLKIFATVLLNYFEFKLSDEKRIAHYRTMITLHIDGGLQVRVLHRNIN</sequence>
<dbReference type="InterPro" id="IPR001128">
    <property type="entry name" value="Cyt_P450"/>
</dbReference>
<dbReference type="PRINTS" id="PR00385">
    <property type="entry name" value="P450"/>
</dbReference>